<comment type="similarity">
    <text evidence="1">Belongs to the glutaminase family.</text>
</comment>
<dbReference type="InterPro" id="IPR012338">
    <property type="entry name" value="Beta-lactam/transpept-like"/>
</dbReference>
<evidence type="ECO:0000256" key="3">
    <source>
        <dbReference type="ARBA" id="ARBA00012918"/>
    </source>
</evidence>
<dbReference type="EC" id="3.5.1.2" evidence="3"/>
<sequence length="310" mass="34214">MIDLSRIEQWINEVLALHSTGNCTGTLPSYIPELARVNPQQLSISIQCLDGRNSSWNAPDRPLPLMSAIKPFILLYVLEEFGTVEVEKMVGTLPSQMPYNSLEQLEIDEGFPRNPMINSGAIALCSTLPGESAAQKCDRFREWLNEYGSVRLTLNRQLLASVESLPNLRNRALTEKLAESGYLRSSETIALDTYQQVCCLSGTLAELSQLGLGLVAPQGRVNPVHQEWVIRLIKTCGLYEYSEQFAIEIGLPTKSGVSGVLLSLVSEWGAIAIYSPLLDAIGNSVMGLALLRRITQAGFTQRESQWTNLT</sequence>
<dbReference type="GO" id="GO:0004359">
    <property type="term" value="F:glutaminase activity"/>
    <property type="evidence" value="ECO:0007669"/>
    <property type="project" value="UniProtKB-EC"/>
</dbReference>
<dbReference type="RefSeq" id="WP_283757832.1">
    <property type="nucleotide sequence ID" value="NZ_JAQOSQ010000006.1"/>
</dbReference>
<dbReference type="Proteomes" id="UP001232992">
    <property type="component" value="Unassembled WGS sequence"/>
</dbReference>
<dbReference type="PANTHER" id="PTHR12544">
    <property type="entry name" value="GLUTAMINASE"/>
    <property type="match status" value="1"/>
</dbReference>
<dbReference type="EMBL" id="JAQOSQ010000006">
    <property type="protein sequence ID" value="MDJ1183177.1"/>
    <property type="molecule type" value="Genomic_DNA"/>
</dbReference>
<dbReference type="PANTHER" id="PTHR12544:SF29">
    <property type="entry name" value="GLUTAMINASE"/>
    <property type="match status" value="1"/>
</dbReference>
<comment type="subunit">
    <text evidence="2">Homotetramer.</text>
</comment>
<dbReference type="Pfam" id="PF04960">
    <property type="entry name" value="Glutaminase"/>
    <property type="match status" value="1"/>
</dbReference>
<evidence type="ECO:0000256" key="4">
    <source>
        <dbReference type="ARBA" id="ARBA00022801"/>
    </source>
</evidence>
<evidence type="ECO:0000313" key="6">
    <source>
        <dbReference type="EMBL" id="MDJ1183177.1"/>
    </source>
</evidence>
<evidence type="ECO:0000256" key="2">
    <source>
        <dbReference type="ARBA" id="ARBA00011881"/>
    </source>
</evidence>
<comment type="caution">
    <text evidence="6">The sequence shown here is derived from an EMBL/GenBank/DDBJ whole genome shotgun (WGS) entry which is preliminary data.</text>
</comment>
<evidence type="ECO:0000256" key="1">
    <source>
        <dbReference type="ARBA" id="ARBA00011076"/>
    </source>
</evidence>
<keyword evidence="4 6" id="KW-0378">Hydrolase</keyword>
<evidence type="ECO:0000313" key="7">
    <source>
        <dbReference type="Proteomes" id="UP001232992"/>
    </source>
</evidence>
<dbReference type="InterPro" id="IPR015868">
    <property type="entry name" value="Glutaminase"/>
</dbReference>
<organism evidence="6 7">
    <name type="scientific">Roseofilum casamattae BLCC-M143</name>
    <dbReference type="NCBI Taxonomy" id="3022442"/>
    <lineage>
        <taxon>Bacteria</taxon>
        <taxon>Bacillati</taxon>
        <taxon>Cyanobacteriota</taxon>
        <taxon>Cyanophyceae</taxon>
        <taxon>Desertifilales</taxon>
        <taxon>Desertifilaceae</taxon>
        <taxon>Roseofilum</taxon>
        <taxon>Roseofilum casamattae</taxon>
    </lineage>
</organism>
<dbReference type="SUPFAM" id="SSF56601">
    <property type="entry name" value="beta-lactamase/transpeptidase-like"/>
    <property type="match status" value="1"/>
</dbReference>
<name>A0ABT7BVF3_9CYAN</name>
<keyword evidence="7" id="KW-1185">Reference proteome</keyword>
<accession>A0ABT7BVF3</accession>
<proteinExistence type="inferred from homology"/>
<dbReference type="Gene3D" id="3.40.710.10">
    <property type="entry name" value="DD-peptidase/beta-lactamase superfamily"/>
    <property type="match status" value="1"/>
</dbReference>
<gene>
    <name evidence="6" type="ORF">PMH09_08210</name>
</gene>
<protein>
    <recommendedName>
        <fullName evidence="3">glutaminase</fullName>
        <ecNumber evidence="3">3.5.1.2</ecNumber>
    </recommendedName>
</protein>
<evidence type="ECO:0000256" key="5">
    <source>
        <dbReference type="ARBA" id="ARBA00049534"/>
    </source>
</evidence>
<comment type="catalytic activity">
    <reaction evidence="5">
        <text>L-glutamine + H2O = L-glutamate + NH4(+)</text>
        <dbReference type="Rhea" id="RHEA:15889"/>
        <dbReference type="ChEBI" id="CHEBI:15377"/>
        <dbReference type="ChEBI" id="CHEBI:28938"/>
        <dbReference type="ChEBI" id="CHEBI:29985"/>
        <dbReference type="ChEBI" id="CHEBI:58359"/>
        <dbReference type="EC" id="3.5.1.2"/>
    </reaction>
</comment>
<reference evidence="6 7" key="1">
    <citation type="submission" date="2023-01" db="EMBL/GenBank/DDBJ databases">
        <title>Novel diversity within Roseofilum (Cyanobacteria; Desertifilaceae) from marine benthic mats with descriptions of four novel species.</title>
        <authorList>
            <person name="Wang Y."/>
            <person name="Berthold D.E."/>
            <person name="Hu J."/>
            <person name="Lefler F.W."/>
            <person name="Laughinghouse H.D. IV."/>
        </authorList>
    </citation>
    <scope>NUCLEOTIDE SEQUENCE [LARGE SCALE GENOMIC DNA]</scope>
    <source>
        <strain evidence="6 7">BLCC-M143</strain>
    </source>
</reference>